<keyword evidence="1" id="KW-0472">Membrane</keyword>
<gene>
    <name evidence="3" type="ORF">AOB57_009320</name>
    <name evidence="4" type="ORF">GX302_13260</name>
</gene>
<dbReference type="AlphaFoldDB" id="A0A660HSW4"/>
<dbReference type="EMBL" id="JAAYQL010000080">
    <property type="protein sequence ID" value="NLK33742.1"/>
    <property type="molecule type" value="Genomic_DNA"/>
</dbReference>
<keyword evidence="1" id="KW-1133">Transmembrane helix</keyword>
<accession>A0A660HSW4</accession>
<evidence type="ECO:0000313" key="3">
    <source>
        <dbReference type="EMBL" id="AYK15363.1"/>
    </source>
</evidence>
<dbReference type="Proteomes" id="UP000053087">
    <property type="component" value="Chromosome"/>
</dbReference>
<dbReference type="OrthoDB" id="142067at2157"/>
<evidence type="ECO:0000313" key="6">
    <source>
        <dbReference type="Proteomes" id="UP000585579"/>
    </source>
</evidence>
<keyword evidence="5" id="KW-1185">Reference proteome</keyword>
<reference evidence="3" key="2">
    <citation type="submission" date="2018-10" db="EMBL/GenBank/DDBJ databases">
        <authorList>
            <person name="Fischer M.A."/>
            <person name="Kern T."/>
            <person name="Deppenmeier U."/>
            <person name="Schmitz R.A."/>
            <person name="Rother M."/>
        </authorList>
    </citation>
    <scope>NUCLEOTIDE SEQUENCE</scope>
    <source>
        <strain evidence="3">E03.2</strain>
    </source>
</reference>
<dbReference type="EMBL" id="CP032683">
    <property type="protein sequence ID" value="AYK15363.1"/>
    <property type="molecule type" value="Genomic_DNA"/>
</dbReference>
<evidence type="ECO:0000256" key="1">
    <source>
        <dbReference type="SAM" id="Phobius"/>
    </source>
</evidence>
<dbReference type="GeneID" id="53688314"/>
<evidence type="ECO:0000313" key="4">
    <source>
        <dbReference type="EMBL" id="NLK33742.1"/>
    </source>
</evidence>
<name>A0A660HSW4_9EURY</name>
<dbReference type="KEGG" id="mfz:AOB57_009320"/>
<dbReference type="RefSeq" id="WP_054298321.1">
    <property type="nucleotide sequence ID" value="NZ_CP032683.1"/>
</dbReference>
<sequence>MKACRKFRDKGLFSSESASEAVTPIVGSLLTLLILVVLAGAISGIIFNSVGEDANSQPLIAKITIESCEGGLYGVGSMTDRVRLEENRIVLMHEGGDALPFSTISIRISGYGNSYQGDVGKGGTRAEGDTEVFYENLSPEKKNNTYVTRNSATLEDGFWTIGEKLILCGQDSSKYVNSSVKVSVDGDSNTSDNYGFKADSEILFRVIDSKSRNILVEKRIIVQHAGK</sequence>
<evidence type="ECO:0000313" key="5">
    <source>
        <dbReference type="Proteomes" id="UP000053087"/>
    </source>
</evidence>
<evidence type="ECO:0000259" key="2">
    <source>
        <dbReference type="Pfam" id="PF07790"/>
    </source>
</evidence>
<reference evidence="4 6" key="3">
    <citation type="journal article" date="2020" name="Biotechnol. Biofuels">
        <title>New insights from the biogas microbiome by comprehensive genome-resolved metagenomics of nearly 1600 species originating from multiple anaerobic digesters.</title>
        <authorList>
            <person name="Campanaro S."/>
            <person name="Treu L."/>
            <person name="Rodriguez-R L.M."/>
            <person name="Kovalovszki A."/>
            <person name="Ziels R.M."/>
            <person name="Maus I."/>
            <person name="Zhu X."/>
            <person name="Kougias P.G."/>
            <person name="Basile A."/>
            <person name="Luo G."/>
            <person name="Schluter A."/>
            <person name="Konstantinidis K.T."/>
            <person name="Angelidaki I."/>
        </authorList>
    </citation>
    <scope>NUCLEOTIDE SEQUENCE [LARGE SCALE GENOMIC DNA]</scope>
    <source>
        <strain evidence="4">AS22ysBPME_46</strain>
    </source>
</reference>
<reference evidence="3 5" key="1">
    <citation type="journal article" date="2016" name="Int. J. Syst. Evol. Microbiol.">
        <title>Methanosarcina flavescens sp. nov., a methanogenic archaeon isolated from a full-scale anaerobic digester.</title>
        <authorList>
            <person name="Kern T."/>
            <person name="Fischer M.A."/>
            <person name="Deppenmeier U."/>
            <person name="Schmitz R.A."/>
            <person name="Rother M."/>
        </authorList>
    </citation>
    <scope>NUCLEOTIDE SEQUENCE [LARGE SCALE GENOMIC DNA]</scope>
    <source>
        <strain evidence="3 5">E03.2</strain>
    </source>
</reference>
<dbReference type="Pfam" id="PF07790">
    <property type="entry name" value="Pilin_N"/>
    <property type="match status" value="1"/>
</dbReference>
<dbReference type="InterPro" id="IPR012859">
    <property type="entry name" value="Pilin_N_archaeal"/>
</dbReference>
<organism evidence="3 5">
    <name type="scientific">Methanosarcina flavescens</name>
    <dbReference type="NCBI Taxonomy" id="1715806"/>
    <lineage>
        <taxon>Archaea</taxon>
        <taxon>Methanobacteriati</taxon>
        <taxon>Methanobacteriota</taxon>
        <taxon>Stenosarchaea group</taxon>
        <taxon>Methanomicrobia</taxon>
        <taxon>Methanosarcinales</taxon>
        <taxon>Methanosarcinaceae</taxon>
        <taxon>Methanosarcina</taxon>
    </lineage>
</organism>
<feature type="transmembrane region" description="Helical" evidence="1">
    <location>
        <begin position="21"/>
        <end position="47"/>
    </location>
</feature>
<protein>
    <submittedName>
        <fullName evidence="3">Type IV pilin</fullName>
    </submittedName>
</protein>
<dbReference type="Proteomes" id="UP000585579">
    <property type="component" value="Unassembled WGS sequence"/>
</dbReference>
<proteinExistence type="predicted"/>
<keyword evidence="1" id="KW-0812">Transmembrane</keyword>
<feature type="domain" description="Archaeal Type IV pilin N-terminal" evidence="2">
    <location>
        <begin position="20"/>
        <end position="110"/>
    </location>
</feature>